<dbReference type="Proteomes" id="UP000222542">
    <property type="component" value="Unassembled WGS sequence"/>
</dbReference>
<proteinExistence type="predicted"/>
<dbReference type="Gramene" id="PHT87316">
    <property type="protein sequence ID" value="PHT87316"/>
    <property type="gene ID" value="T459_09422"/>
</dbReference>
<dbReference type="PANTHER" id="PTHR31268">
    <property type="match status" value="1"/>
</dbReference>
<keyword evidence="1" id="KW-0119">Carbohydrate metabolism</keyword>
<sequence length="217" mass="23900">HFASKFHGAARALSGSVVYVSDELDHHDFELLKKLVFPNGSILKARCAGGPTRDYLFIDPVMNGKNLLKIWNLNKFSSMIGAFNYQGARIWPLKEGAENTLRSTFKPLTITGYISPVDIDSIMDIAGEIWTGDCTIYAFNSGSLSKLPKEGKIQVLLSTLECEVFIISPVKVTVYNSHYFAPIRLIDMYNSGGAIQGLLCSQRPSGCKIQIKTRGCG</sequence>
<name>A0A2G2ZZB4_CAPAN</name>
<reference evidence="2 3" key="1">
    <citation type="journal article" date="2014" name="Nat. Genet.">
        <title>Genome sequence of the hot pepper provides insights into the evolution of pungency in Capsicum species.</title>
        <authorList>
            <person name="Kim S."/>
            <person name="Park M."/>
            <person name="Yeom S.I."/>
            <person name="Kim Y.M."/>
            <person name="Lee J.M."/>
            <person name="Lee H.A."/>
            <person name="Seo E."/>
            <person name="Choi J."/>
            <person name="Cheong K."/>
            <person name="Kim K.T."/>
            <person name="Jung K."/>
            <person name="Lee G.W."/>
            <person name="Oh S.K."/>
            <person name="Bae C."/>
            <person name="Kim S.B."/>
            <person name="Lee H.Y."/>
            <person name="Kim S.Y."/>
            <person name="Kim M.S."/>
            <person name="Kang B.C."/>
            <person name="Jo Y.D."/>
            <person name="Yang H.B."/>
            <person name="Jeong H.J."/>
            <person name="Kang W.H."/>
            <person name="Kwon J.K."/>
            <person name="Shin C."/>
            <person name="Lim J.Y."/>
            <person name="Park J.H."/>
            <person name="Huh J.H."/>
            <person name="Kim J.S."/>
            <person name="Kim B.D."/>
            <person name="Cohen O."/>
            <person name="Paran I."/>
            <person name="Suh M.C."/>
            <person name="Lee S.B."/>
            <person name="Kim Y.K."/>
            <person name="Shin Y."/>
            <person name="Noh S.J."/>
            <person name="Park J."/>
            <person name="Seo Y.S."/>
            <person name="Kwon S.Y."/>
            <person name="Kim H.A."/>
            <person name="Park J.M."/>
            <person name="Kim H.J."/>
            <person name="Choi S.B."/>
            <person name="Bosland P.W."/>
            <person name="Reeves G."/>
            <person name="Jo S.H."/>
            <person name="Lee B.W."/>
            <person name="Cho H.T."/>
            <person name="Choi H.S."/>
            <person name="Lee M.S."/>
            <person name="Yu Y."/>
            <person name="Do Choi Y."/>
            <person name="Park B.S."/>
            <person name="van Deynze A."/>
            <person name="Ashrafi H."/>
            <person name="Hill T."/>
            <person name="Kim W.T."/>
            <person name="Pai H.S."/>
            <person name="Ahn H.K."/>
            <person name="Yeam I."/>
            <person name="Giovannoni J.J."/>
            <person name="Rose J.K."/>
            <person name="Sorensen I."/>
            <person name="Lee S.J."/>
            <person name="Kim R.W."/>
            <person name="Choi I.Y."/>
            <person name="Choi B.S."/>
            <person name="Lim J.S."/>
            <person name="Lee Y.H."/>
            <person name="Choi D."/>
        </authorList>
    </citation>
    <scope>NUCLEOTIDE SEQUENCE [LARGE SCALE GENOMIC DNA]</scope>
    <source>
        <strain evidence="3">cv. CM334</strain>
    </source>
</reference>
<dbReference type="EMBL" id="AYRZ02000003">
    <property type="protein sequence ID" value="PHT87316.1"/>
    <property type="molecule type" value="Genomic_DNA"/>
</dbReference>
<dbReference type="PANTHER" id="PTHR31268:SF10">
    <property type="entry name" value="GALACTINOL--SUCROSE GALACTOSYLTRANSFERASE"/>
    <property type="match status" value="1"/>
</dbReference>
<accession>A0A2G2ZZB4</accession>
<comment type="caution">
    <text evidence="2">The sequence shown here is derived from an EMBL/GenBank/DDBJ whole genome shotgun (WGS) entry which is preliminary data.</text>
</comment>
<keyword evidence="3" id="KW-1185">Reference proteome</keyword>
<evidence type="ECO:0000313" key="3">
    <source>
        <dbReference type="Proteomes" id="UP000222542"/>
    </source>
</evidence>
<organism evidence="2 3">
    <name type="scientific">Capsicum annuum</name>
    <name type="common">Capsicum pepper</name>
    <dbReference type="NCBI Taxonomy" id="4072"/>
    <lineage>
        <taxon>Eukaryota</taxon>
        <taxon>Viridiplantae</taxon>
        <taxon>Streptophyta</taxon>
        <taxon>Embryophyta</taxon>
        <taxon>Tracheophyta</taxon>
        <taxon>Spermatophyta</taxon>
        <taxon>Magnoliopsida</taxon>
        <taxon>eudicotyledons</taxon>
        <taxon>Gunneridae</taxon>
        <taxon>Pentapetalae</taxon>
        <taxon>asterids</taxon>
        <taxon>lamiids</taxon>
        <taxon>Solanales</taxon>
        <taxon>Solanaceae</taxon>
        <taxon>Solanoideae</taxon>
        <taxon>Capsiceae</taxon>
        <taxon>Capsicum</taxon>
    </lineage>
</organism>
<feature type="non-terminal residue" evidence="2">
    <location>
        <position position="1"/>
    </location>
</feature>
<dbReference type="Pfam" id="PF05691">
    <property type="entry name" value="Raffinose_syn"/>
    <property type="match status" value="1"/>
</dbReference>
<dbReference type="AlphaFoldDB" id="A0A2G2ZZB4"/>
<gene>
    <name evidence="2" type="ORF">T459_09422</name>
</gene>
<protein>
    <submittedName>
        <fullName evidence="2">Uncharacterized protein</fullName>
    </submittedName>
</protein>
<dbReference type="InterPro" id="IPR008811">
    <property type="entry name" value="Glycosyl_hydrolases_36"/>
</dbReference>
<evidence type="ECO:0000256" key="1">
    <source>
        <dbReference type="ARBA" id="ARBA00023277"/>
    </source>
</evidence>
<evidence type="ECO:0000313" key="2">
    <source>
        <dbReference type="EMBL" id="PHT87316.1"/>
    </source>
</evidence>
<reference evidence="2 3" key="2">
    <citation type="journal article" date="2017" name="Genome Biol.">
        <title>New reference genome sequences of hot pepper reveal the massive evolution of plant disease-resistance genes by retroduplication.</title>
        <authorList>
            <person name="Kim S."/>
            <person name="Park J."/>
            <person name="Yeom S.I."/>
            <person name="Kim Y.M."/>
            <person name="Seo E."/>
            <person name="Kim K.T."/>
            <person name="Kim M.S."/>
            <person name="Lee J.M."/>
            <person name="Cheong K."/>
            <person name="Shin H.S."/>
            <person name="Kim S.B."/>
            <person name="Han K."/>
            <person name="Lee J."/>
            <person name="Park M."/>
            <person name="Lee H.A."/>
            <person name="Lee H.Y."/>
            <person name="Lee Y."/>
            <person name="Oh S."/>
            <person name="Lee J.H."/>
            <person name="Choi E."/>
            <person name="Choi E."/>
            <person name="Lee S.E."/>
            <person name="Jeon J."/>
            <person name="Kim H."/>
            <person name="Choi G."/>
            <person name="Song H."/>
            <person name="Lee J."/>
            <person name="Lee S.C."/>
            <person name="Kwon J.K."/>
            <person name="Lee H.Y."/>
            <person name="Koo N."/>
            <person name="Hong Y."/>
            <person name="Kim R.W."/>
            <person name="Kang W.H."/>
            <person name="Huh J.H."/>
            <person name="Kang B.C."/>
            <person name="Yang T.J."/>
            <person name="Lee Y.H."/>
            <person name="Bennetzen J.L."/>
            <person name="Choi D."/>
        </authorList>
    </citation>
    <scope>NUCLEOTIDE SEQUENCE [LARGE SCALE GENOMIC DNA]</scope>
    <source>
        <strain evidence="3">cv. CM334</strain>
    </source>
</reference>
<dbReference type="OMA" id="WHETEFY"/>